<organism evidence="3 4">
    <name type="scientific">Clostridium saccharoperbutylacetonicum N1-4(HMT)</name>
    <dbReference type="NCBI Taxonomy" id="931276"/>
    <lineage>
        <taxon>Bacteria</taxon>
        <taxon>Bacillati</taxon>
        <taxon>Bacillota</taxon>
        <taxon>Clostridia</taxon>
        <taxon>Eubacteriales</taxon>
        <taxon>Clostridiaceae</taxon>
        <taxon>Clostridium</taxon>
    </lineage>
</organism>
<dbReference type="SMART" id="SM00331">
    <property type="entry name" value="PP2C_SIG"/>
    <property type="match status" value="1"/>
</dbReference>
<evidence type="ECO:0000256" key="1">
    <source>
        <dbReference type="SAM" id="Phobius"/>
    </source>
</evidence>
<proteinExistence type="predicted"/>
<sequence>MLKEINYSNLNLIFFLCVMLIVLLALRGYLFHKINEKTLEIAQEISIGQEEIQEDYGDVITTSNGTLAVMADGLGNNEAGRISSITSVKTIIKMFEEEGSKDRFPYFFKKAFNKANLEILKRVENDRGGASVMAVAVTNNLLNYALAGDVMLAVFRNKELIKLSNGHTISELAQKEYYKGKLQKKEALYAIKERKLLYYIGQEALGDIELSKTPIRLNKNDIIVIMTKGVYEGLRWTDFEKILGDKNCNINEKCEIIMGNVENNNKNNSNGSIILMKCKSNGR</sequence>
<dbReference type="EMBL" id="CP004121">
    <property type="protein sequence ID" value="AGF55347.1"/>
    <property type="molecule type" value="Genomic_DNA"/>
</dbReference>
<keyword evidence="1" id="KW-0812">Transmembrane</keyword>
<feature type="transmembrane region" description="Helical" evidence="1">
    <location>
        <begin position="12"/>
        <end position="30"/>
    </location>
</feature>
<dbReference type="HOGENOM" id="CLU_034545_1_1_9"/>
<dbReference type="OrthoDB" id="9801841at2"/>
<evidence type="ECO:0000259" key="2">
    <source>
        <dbReference type="PROSITE" id="PS51746"/>
    </source>
</evidence>
<dbReference type="PROSITE" id="PS51746">
    <property type="entry name" value="PPM_2"/>
    <property type="match status" value="1"/>
</dbReference>
<evidence type="ECO:0000313" key="4">
    <source>
        <dbReference type="Proteomes" id="UP000011728"/>
    </source>
</evidence>
<protein>
    <submittedName>
        <fullName evidence="3">Serine/threonine protein phosphatase</fullName>
    </submittedName>
</protein>
<dbReference type="STRING" id="36745.CLSAP_15390"/>
<dbReference type="Gene3D" id="3.60.40.10">
    <property type="entry name" value="PPM-type phosphatase domain"/>
    <property type="match status" value="1"/>
</dbReference>
<reference evidence="3 4" key="1">
    <citation type="submission" date="2013-02" db="EMBL/GenBank/DDBJ databases">
        <title>Genome sequence of Clostridium saccharoperbutylacetonicum N1-4(HMT).</title>
        <authorList>
            <person name="Poehlein A."/>
            <person name="Daniel R."/>
        </authorList>
    </citation>
    <scope>NUCLEOTIDE SEQUENCE [LARGE SCALE GENOMIC DNA]</scope>
    <source>
        <strain evidence="4">N1-4(HMT)</strain>
    </source>
</reference>
<name>M1MV09_9CLOT</name>
<dbReference type="eggNOG" id="COG0631">
    <property type="taxonomic scope" value="Bacteria"/>
</dbReference>
<evidence type="ECO:0000313" key="3">
    <source>
        <dbReference type="EMBL" id="AGF55347.1"/>
    </source>
</evidence>
<gene>
    <name evidence="3" type="ORF">Cspa_c15770</name>
</gene>
<keyword evidence="4" id="KW-1185">Reference proteome</keyword>
<dbReference type="RefSeq" id="WP_015391669.1">
    <property type="nucleotide sequence ID" value="NC_020291.1"/>
</dbReference>
<dbReference type="SUPFAM" id="SSF81606">
    <property type="entry name" value="PP2C-like"/>
    <property type="match status" value="1"/>
</dbReference>
<feature type="domain" description="PPM-type phosphatase" evidence="2">
    <location>
        <begin position="38"/>
        <end position="283"/>
    </location>
</feature>
<dbReference type="KEGG" id="csr:Cspa_c15770"/>
<dbReference type="InterPro" id="IPR001932">
    <property type="entry name" value="PPM-type_phosphatase-like_dom"/>
</dbReference>
<keyword evidence="1" id="KW-1133">Transmembrane helix</keyword>
<dbReference type="AlphaFoldDB" id="M1MV09"/>
<keyword evidence="1" id="KW-0472">Membrane</keyword>
<dbReference type="PATRIC" id="fig|931276.5.peg.1543"/>
<dbReference type="InterPro" id="IPR036457">
    <property type="entry name" value="PPM-type-like_dom_sf"/>
</dbReference>
<dbReference type="Proteomes" id="UP000011728">
    <property type="component" value="Chromosome"/>
</dbReference>
<accession>M1MV09</accession>